<dbReference type="AlphaFoldDB" id="A0A5J5HPI2"/>
<comment type="similarity">
    <text evidence="1">Belongs to the HesB/IscA family.</text>
</comment>
<keyword evidence="3" id="KW-1185">Reference proteome</keyword>
<dbReference type="Proteomes" id="UP000326671">
    <property type="component" value="Unassembled WGS sequence"/>
</dbReference>
<sequence>MNLTVSTEALEWYVDEMNLKDGSFVRFYARYGGSSQIQKGFSLGISTEEPDQIGIKTTLNGITFYIEEKDLWYFDEHDLHIGFNLTLREPEFQFTKKADE</sequence>
<evidence type="ECO:0000256" key="1">
    <source>
        <dbReference type="ARBA" id="ARBA00006718"/>
    </source>
</evidence>
<dbReference type="InterPro" id="IPR035903">
    <property type="entry name" value="HesB-like_dom_sf"/>
</dbReference>
<dbReference type="SUPFAM" id="SSF89360">
    <property type="entry name" value="HesB-like domain"/>
    <property type="match status" value="1"/>
</dbReference>
<dbReference type="EMBL" id="VYKL01000019">
    <property type="protein sequence ID" value="KAA9023590.1"/>
    <property type="molecule type" value="Genomic_DNA"/>
</dbReference>
<evidence type="ECO:0000313" key="2">
    <source>
        <dbReference type="EMBL" id="KAA9023590.1"/>
    </source>
</evidence>
<proteinExistence type="inferred from homology"/>
<dbReference type="OrthoDB" id="1645729at2"/>
<comment type="caution">
    <text evidence="2">The sequence shown here is derived from an EMBL/GenBank/DDBJ whole genome shotgun (WGS) entry which is preliminary data.</text>
</comment>
<dbReference type="InterPro" id="IPR008326">
    <property type="entry name" value="PdhI-like"/>
</dbReference>
<protein>
    <recommendedName>
        <fullName evidence="4">FeS cluster biogenesis domain-containing protein</fullName>
    </recommendedName>
</protein>
<reference evidence="2 3" key="1">
    <citation type="submission" date="2019-09" db="EMBL/GenBank/DDBJ databases">
        <title>Whole genome sequences of isolates from the Mars Exploration Rovers.</title>
        <authorList>
            <person name="Seuylemezian A."/>
            <person name="Vaishampayan P."/>
        </authorList>
    </citation>
    <scope>NUCLEOTIDE SEQUENCE [LARGE SCALE GENOMIC DNA]</scope>
    <source>
        <strain evidence="2 3">MER_TA_151</strain>
    </source>
</reference>
<name>A0A5J5HPI2_9BACI</name>
<evidence type="ECO:0008006" key="4">
    <source>
        <dbReference type="Google" id="ProtNLM"/>
    </source>
</evidence>
<evidence type="ECO:0000313" key="3">
    <source>
        <dbReference type="Proteomes" id="UP000326671"/>
    </source>
</evidence>
<accession>A0A5J5HPI2</accession>
<gene>
    <name evidence="2" type="ORF">F4V44_13080</name>
</gene>
<organism evidence="2 3">
    <name type="scientific">Niallia endozanthoxylica</name>
    <dbReference type="NCBI Taxonomy" id="2036016"/>
    <lineage>
        <taxon>Bacteria</taxon>
        <taxon>Bacillati</taxon>
        <taxon>Bacillota</taxon>
        <taxon>Bacilli</taxon>
        <taxon>Bacillales</taxon>
        <taxon>Bacillaceae</taxon>
        <taxon>Niallia</taxon>
    </lineage>
</organism>
<dbReference type="RefSeq" id="WP_150440467.1">
    <property type="nucleotide sequence ID" value="NZ_VYKL01000019.1"/>
</dbReference>
<dbReference type="PIRSF" id="PIRSF034852">
    <property type="entry name" value="UCP034852"/>
    <property type="match status" value="1"/>
</dbReference>